<dbReference type="AlphaFoldDB" id="A0AAV3ADU1"/>
<name>A0AAV3ADU1_PYXAD</name>
<evidence type="ECO:0000313" key="2">
    <source>
        <dbReference type="EMBL" id="DBA21172.1"/>
    </source>
</evidence>
<proteinExistence type="predicted"/>
<dbReference type="EMBL" id="DYDO01000007">
    <property type="protein sequence ID" value="DBA21172.1"/>
    <property type="molecule type" value="Genomic_DNA"/>
</dbReference>
<keyword evidence="3" id="KW-1185">Reference proteome</keyword>
<keyword evidence="1" id="KW-0472">Membrane</keyword>
<comment type="caution">
    <text evidence="2">The sequence shown here is derived from an EMBL/GenBank/DDBJ whole genome shotgun (WGS) entry which is preliminary data.</text>
</comment>
<gene>
    <name evidence="2" type="ORF">GDO54_017865</name>
</gene>
<evidence type="ECO:0000313" key="3">
    <source>
        <dbReference type="Proteomes" id="UP001181693"/>
    </source>
</evidence>
<reference evidence="2" key="1">
    <citation type="thesis" date="2020" institute="ProQuest LLC" country="789 East Eisenhower Parkway, Ann Arbor, MI, USA">
        <title>Comparative Genomics and Chromosome Evolution.</title>
        <authorList>
            <person name="Mudd A.B."/>
        </authorList>
    </citation>
    <scope>NUCLEOTIDE SEQUENCE</scope>
    <source>
        <strain evidence="2">1538</strain>
        <tissue evidence="2">Blood</tissue>
    </source>
</reference>
<evidence type="ECO:0000256" key="1">
    <source>
        <dbReference type="SAM" id="Phobius"/>
    </source>
</evidence>
<organism evidence="2 3">
    <name type="scientific">Pyxicephalus adspersus</name>
    <name type="common">African bullfrog</name>
    <dbReference type="NCBI Taxonomy" id="30357"/>
    <lineage>
        <taxon>Eukaryota</taxon>
        <taxon>Metazoa</taxon>
        <taxon>Chordata</taxon>
        <taxon>Craniata</taxon>
        <taxon>Vertebrata</taxon>
        <taxon>Euteleostomi</taxon>
        <taxon>Amphibia</taxon>
        <taxon>Batrachia</taxon>
        <taxon>Anura</taxon>
        <taxon>Neobatrachia</taxon>
        <taxon>Ranoidea</taxon>
        <taxon>Pyxicephalidae</taxon>
        <taxon>Pyxicephalinae</taxon>
        <taxon>Pyxicephalus</taxon>
    </lineage>
</organism>
<accession>A0AAV3ADU1</accession>
<feature type="transmembrane region" description="Helical" evidence="1">
    <location>
        <begin position="6"/>
        <end position="26"/>
    </location>
</feature>
<protein>
    <recommendedName>
        <fullName evidence="4">Secreted protein</fullName>
    </recommendedName>
</protein>
<keyword evidence="1" id="KW-0812">Transmembrane</keyword>
<sequence length="79" mass="8971">MVCFHFNGSGYCLLYCITFFSLACVVRQSFSTSPAKKLKIATCGSCCHFHSSTSIVLHPRTRLNWPYFALLMFACKLYT</sequence>
<dbReference type="Proteomes" id="UP001181693">
    <property type="component" value="Unassembled WGS sequence"/>
</dbReference>
<evidence type="ECO:0008006" key="4">
    <source>
        <dbReference type="Google" id="ProtNLM"/>
    </source>
</evidence>
<keyword evidence="1" id="KW-1133">Transmembrane helix</keyword>